<dbReference type="GO" id="GO:0003735">
    <property type="term" value="F:structural constituent of ribosome"/>
    <property type="evidence" value="ECO:0007669"/>
    <property type="project" value="InterPro"/>
</dbReference>
<dbReference type="GO" id="GO:0022627">
    <property type="term" value="C:cytosolic small ribosomal subunit"/>
    <property type="evidence" value="ECO:0007669"/>
    <property type="project" value="TreeGrafter"/>
</dbReference>
<evidence type="ECO:0000313" key="6">
    <source>
        <dbReference type="EMBL" id="CAB4909141.1"/>
    </source>
</evidence>
<keyword evidence="5" id="KW-0687">Ribonucleoprotein</keyword>
<keyword evidence="4" id="KW-0689">Ribosomal protein</keyword>
<dbReference type="GO" id="GO:0006412">
    <property type="term" value="P:translation"/>
    <property type="evidence" value="ECO:0007669"/>
    <property type="project" value="InterPro"/>
</dbReference>
<protein>
    <submittedName>
        <fullName evidence="6">Unannotated protein</fullName>
    </submittedName>
</protein>
<evidence type="ECO:0000256" key="5">
    <source>
        <dbReference type="ARBA" id="ARBA00023274"/>
    </source>
</evidence>
<dbReference type="SUPFAM" id="SSF50249">
    <property type="entry name" value="Nucleic acid-binding proteins"/>
    <property type="match status" value="1"/>
</dbReference>
<comment type="similarity">
    <text evidence="1">Belongs to the universal ribosomal protein uS17 family.</text>
</comment>
<dbReference type="FunFam" id="2.40.50.140:FF:000123">
    <property type="entry name" value="30S ribosomal protein S17"/>
    <property type="match status" value="1"/>
</dbReference>
<dbReference type="PROSITE" id="PS00056">
    <property type="entry name" value="RIBOSOMAL_S17"/>
    <property type="match status" value="1"/>
</dbReference>
<sequence>MSNSTVDTNVDRGFRKTREGTVVSDKMDKTVVVVVEERVKHPLYGKVMRRTNKLKAHDENNTCGVGDRVLLMETRPLSATKRWRVVEILEKAK</sequence>
<dbReference type="HAMAP" id="MF_01345_B">
    <property type="entry name" value="Ribosomal_uS17_B"/>
    <property type="match status" value="1"/>
</dbReference>
<dbReference type="PANTHER" id="PTHR10744">
    <property type="entry name" value="40S RIBOSOMAL PROTEIN S11 FAMILY MEMBER"/>
    <property type="match status" value="1"/>
</dbReference>
<organism evidence="6">
    <name type="scientific">freshwater metagenome</name>
    <dbReference type="NCBI Taxonomy" id="449393"/>
    <lineage>
        <taxon>unclassified sequences</taxon>
        <taxon>metagenomes</taxon>
        <taxon>ecological metagenomes</taxon>
    </lineage>
</organism>
<proteinExistence type="inferred from homology"/>
<dbReference type="InterPro" id="IPR019979">
    <property type="entry name" value="Ribosomal_uS17_CS"/>
</dbReference>
<gene>
    <name evidence="6" type="ORF">UFOPK3492_01389</name>
</gene>
<dbReference type="Gene3D" id="2.40.50.140">
    <property type="entry name" value="Nucleic acid-binding proteins"/>
    <property type="match status" value="1"/>
</dbReference>
<keyword evidence="2" id="KW-0699">rRNA-binding</keyword>
<accession>A0A6J7GLG2</accession>
<dbReference type="InterPro" id="IPR019984">
    <property type="entry name" value="Ribosomal_uS17_bact/chlr"/>
</dbReference>
<dbReference type="Pfam" id="PF00366">
    <property type="entry name" value="Ribosomal_S17"/>
    <property type="match status" value="1"/>
</dbReference>
<dbReference type="InterPro" id="IPR012340">
    <property type="entry name" value="NA-bd_OB-fold"/>
</dbReference>
<dbReference type="EMBL" id="CAFBMD010000168">
    <property type="protein sequence ID" value="CAB4909141.1"/>
    <property type="molecule type" value="Genomic_DNA"/>
</dbReference>
<name>A0A6J7GLG2_9ZZZZ</name>
<reference evidence="6" key="1">
    <citation type="submission" date="2020-05" db="EMBL/GenBank/DDBJ databases">
        <authorList>
            <person name="Chiriac C."/>
            <person name="Salcher M."/>
            <person name="Ghai R."/>
            <person name="Kavagutti S V."/>
        </authorList>
    </citation>
    <scope>NUCLEOTIDE SEQUENCE</scope>
</reference>
<dbReference type="NCBIfam" id="TIGR03635">
    <property type="entry name" value="uS17_bact"/>
    <property type="match status" value="1"/>
</dbReference>
<evidence type="ECO:0000256" key="3">
    <source>
        <dbReference type="ARBA" id="ARBA00022884"/>
    </source>
</evidence>
<evidence type="ECO:0000256" key="1">
    <source>
        <dbReference type="ARBA" id="ARBA00010254"/>
    </source>
</evidence>
<dbReference type="PANTHER" id="PTHR10744:SF1">
    <property type="entry name" value="SMALL RIBOSOMAL SUBUNIT PROTEIN US17M"/>
    <property type="match status" value="1"/>
</dbReference>
<evidence type="ECO:0000256" key="2">
    <source>
        <dbReference type="ARBA" id="ARBA00022730"/>
    </source>
</evidence>
<dbReference type="InterPro" id="IPR000266">
    <property type="entry name" value="Ribosomal_uS17"/>
</dbReference>
<dbReference type="GO" id="GO:0019843">
    <property type="term" value="F:rRNA binding"/>
    <property type="evidence" value="ECO:0007669"/>
    <property type="project" value="UniProtKB-KW"/>
</dbReference>
<evidence type="ECO:0000256" key="4">
    <source>
        <dbReference type="ARBA" id="ARBA00022980"/>
    </source>
</evidence>
<dbReference type="AlphaFoldDB" id="A0A6J7GLG2"/>
<dbReference type="NCBIfam" id="NF004123">
    <property type="entry name" value="PRK05610.1"/>
    <property type="match status" value="1"/>
</dbReference>
<dbReference type="PRINTS" id="PR00973">
    <property type="entry name" value="RIBOSOMALS17"/>
</dbReference>
<keyword evidence="3" id="KW-0694">RNA-binding</keyword>
<dbReference type="CDD" id="cd00364">
    <property type="entry name" value="Ribosomal_uS17"/>
    <property type="match status" value="1"/>
</dbReference>